<accession>A0A6M3KD63</accession>
<evidence type="ECO:0000313" key="4">
    <source>
        <dbReference type="EMBL" id="QJB03269.1"/>
    </source>
</evidence>
<evidence type="ECO:0000313" key="2">
    <source>
        <dbReference type="EMBL" id="QJA85286.1"/>
    </source>
</evidence>
<proteinExistence type="predicted"/>
<dbReference type="EMBL" id="MT143835">
    <property type="protein sequence ID" value="QJB03269.1"/>
    <property type="molecule type" value="Genomic_DNA"/>
</dbReference>
<evidence type="ECO:0000313" key="1">
    <source>
        <dbReference type="EMBL" id="QJA79762.1"/>
    </source>
</evidence>
<dbReference type="EMBL" id="MT142566">
    <property type="protein sequence ID" value="QJA85286.1"/>
    <property type="molecule type" value="Genomic_DNA"/>
</dbReference>
<dbReference type="EMBL" id="MT143695">
    <property type="protein sequence ID" value="QJB00521.1"/>
    <property type="molecule type" value="Genomic_DNA"/>
</dbReference>
<dbReference type="AlphaFoldDB" id="A0A6M3KD63"/>
<dbReference type="EMBL" id="MT142394">
    <property type="protein sequence ID" value="QJA79762.1"/>
    <property type="molecule type" value="Genomic_DNA"/>
</dbReference>
<organism evidence="1">
    <name type="scientific">viral metagenome</name>
    <dbReference type="NCBI Taxonomy" id="1070528"/>
    <lineage>
        <taxon>unclassified sequences</taxon>
        <taxon>metagenomes</taxon>
        <taxon>organismal metagenomes</taxon>
    </lineage>
</organism>
<name>A0A6M3KD63_9ZZZZ</name>
<evidence type="ECO:0000313" key="3">
    <source>
        <dbReference type="EMBL" id="QJB00521.1"/>
    </source>
</evidence>
<reference evidence="1" key="1">
    <citation type="submission" date="2020-03" db="EMBL/GenBank/DDBJ databases">
        <title>The deep terrestrial virosphere.</title>
        <authorList>
            <person name="Holmfeldt K."/>
            <person name="Nilsson E."/>
            <person name="Simone D."/>
            <person name="Lopez-Fernandez M."/>
            <person name="Wu X."/>
            <person name="de Brujin I."/>
            <person name="Lundin D."/>
            <person name="Andersson A."/>
            <person name="Bertilsson S."/>
            <person name="Dopson M."/>
        </authorList>
    </citation>
    <scope>NUCLEOTIDE SEQUENCE</scope>
    <source>
        <strain evidence="3">MM171A00427</strain>
        <strain evidence="4">MM171B00824</strain>
        <strain evidence="1">MM415A00829</strain>
        <strain evidence="2">MM415B02234</strain>
    </source>
</reference>
<gene>
    <name evidence="3" type="ORF">MM171A00427_0017</name>
    <name evidence="4" type="ORF">MM171B00824_0004</name>
    <name evidence="1" type="ORF">MM415A00829_0003</name>
    <name evidence="2" type="ORF">MM415B02234_0004</name>
</gene>
<sequence>MSERSIFFASFPPIQTAIKVHGSGDGMRIQLDIPESEMTEALKLFRWREAILKVTIERATE</sequence>
<protein>
    <submittedName>
        <fullName evidence="1">Uncharacterized protein</fullName>
    </submittedName>
</protein>